<accession>A0A9P1FMX7</accession>
<evidence type="ECO:0000313" key="4">
    <source>
        <dbReference type="Proteomes" id="UP001152797"/>
    </source>
</evidence>
<gene>
    <name evidence="1" type="ORF">C1SCF055_LOCUS7889</name>
</gene>
<dbReference type="OrthoDB" id="432383at2759"/>
<evidence type="ECO:0000313" key="2">
    <source>
        <dbReference type="EMBL" id="CAL1133347.1"/>
    </source>
</evidence>
<evidence type="ECO:0000313" key="1">
    <source>
        <dbReference type="EMBL" id="CAI3979972.1"/>
    </source>
</evidence>
<dbReference type="InterPro" id="IPR036770">
    <property type="entry name" value="Ankyrin_rpt-contain_sf"/>
</dbReference>
<name>A0A9P1FMX7_9DINO</name>
<protein>
    <submittedName>
        <fullName evidence="3">Ankyrin repeat domain-containing protein</fullName>
    </submittedName>
</protein>
<proteinExistence type="predicted"/>
<organism evidence="1">
    <name type="scientific">Cladocopium goreaui</name>
    <dbReference type="NCBI Taxonomy" id="2562237"/>
    <lineage>
        <taxon>Eukaryota</taxon>
        <taxon>Sar</taxon>
        <taxon>Alveolata</taxon>
        <taxon>Dinophyceae</taxon>
        <taxon>Suessiales</taxon>
        <taxon>Symbiodiniaceae</taxon>
        <taxon>Cladocopium</taxon>
    </lineage>
</organism>
<dbReference type="EMBL" id="CAMXCT020000527">
    <property type="protein sequence ID" value="CAL1133347.1"/>
    <property type="molecule type" value="Genomic_DNA"/>
</dbReference>
<dbReference type="AlphaFoldDB" id="A0A9P1FMX7"/>
<keyword evidence="4" id="KW-1185">Reference proteome</keyword>
<reference evidence="2" key="2">
    <citation type="submission" date="2024-04" db="EMBL/GenBank/DDBJ databases">
        <authorList>
            <person name="Chen Y."/>
            <person name="Shah S."/>
            <person name="Dougan E. K."/>
            <person name="Thang M."/>
            <person name="Chan C."/>
        </authorList>
    </citation>
    <scope>NUCLEOTIDE SEQUENCE [LARGE SCALE GENOMIC DNA]</scope>
</reference>
<dbReference type="EMBL" id="CAMXCT010000527">
    <property type="protein sequence ID" value="CAI3979972.1"/>
    <property type="molecule type" value="Genomic_DNA"/>
</dbReference>
<dbReference type="Gene3D" id="1.25.40.20">
    <property type="entry name" value="Ankyrin repeat-containing domain"/>
    <property type="match status" value="1"/>
</dbReference>
<comment type="caution">
    <text evidence="1">The sequence shown here is derived from an EMBL/GenBank/DDBJ whole genome shotgun (WGS) entry which is preliminary data.</text>
</comment>
<evidence type="ECO:0000313" key="3">
    <source>
        <dbReference type="EMBL" id="CAL4767284.1"/>
    </source>
</evidence>
<dbReference type="Proteomes" id="UP001152797">
    <property type="component" value="Unassembled WGS sequence"/>
</dbReference>
<sequence length="132" mass="14588">MPHLPDGSFARGEKWFAKRGRPKNHTEEFWLKYEGFGCQAFEAGEIGITALHKAAAFGWPQQAQFLLARNAEIVSARTSAHQSARDVAERGAAWCMANGKTNKERQQHQEVADLCARAENGEAITFDVVGSN</sequence>
<reference evidence="1" key="1">
    <citation type="submission" date="2022-10" db="EMBL/GenBank/DDBJ databases">
        <authorList>
            <person name="Chen Y."/>
            <person name="Dougan E. K."/>
            <person name="Chan C."/>
            <person name="Rhodes N."/>
            <person name="Thang M."/>
        </authorList>
    </citation>
    <scope>NUCLEOTIDE SEQUENCE</scope>
</reference>
<dbReference type="EMBL" id="CAMXCT030000527">
    <property type="protein sequence ID" value="CAL4767284.1"/>
    <property type="molecule type" value="Genomic_DNA"/>
</dbReference>